<reference evidence="1 2" key="1">
    <citation type="journal article" date="2015" name="Stand. Genomic Sci.">
        <title>Genomic Encyclopedia of Bacterial and Archaeal Type Strains, Phase III: the genomes of soil and plant-associated and newly described type strains.</title>
        <authorList>
            <person name="Whitman W.B."/>
            <person name="Woyke T."/>
            <person name="Klenk H.P."/>
            <person name="Zhou Y."/>
            <person name="Lilburn T.G."/>
            <person name="Beck B.J."/>
            <person name="De Vos P."/>
            <person name="Vandamme P."/>
            <person name="Eisen J.A."/>
            <person name="Garrity G."/>
            <person name="Hugenholtz P."/>
            <person name="Kyrpides N.C."/>
        </authorList>
    </citation>
    <scope>NUCLEOTIDE SEQUENCE [LARGE SCALE GENOMIC DNA]</scope>
    <source>
        <strain evidence="1 2">CECT 7306</strain>
    </source>
</reference>
<accession>A0A3N1HRA4</accession>
<name>A0A3N1HRA4_9ACTN</name>
<keyword evidence="2" id="KW-1185">Reference proteome</keyword>
<proteinExistence type="predicted"/>
<dbReference type="InParanoid" id="A0A3N1HRA4"/>
<gene>
    <name evidence="1" type="ORF">EDC03_1086</name>
</gene>
<evidence type="ECO:0000313" key="1">
    <source>
        <dbReference type="EMBL" id="ROP44956.1"/>
    </source>
</evidence>
<comment type="caution">
    <text evidence="1">The sequence shown here is derived from an EMBL/GenBank/DDBJ whole genome shotgun (WGS) entry which is preliminary data.</text>
</comment>
<dbReference type="Proteomes" id="UP000276232">
    <property type="component" value="Unassembled WGS sequence"/>
</dbReference>
<dbReference type="AlphaFoldDB" id="A0A3N1HRA4"/>
<evidence type="ECO:0008006" key="3">
    <source>
        <dbReference type="Google" id="ProtNLM"/>
    </source>
</evidence>
<sequence>MPRTTPLPPQVRETADRQAGCLARPQLTAMGVTADRVAREVHQHRWQLVGPLVVATTTGPLARRARLWAGVLTSGHRSALGGLTALEVHGLRGWERATVDVHVPRGRDVAGPEWVRATSSRRPVRLVARGGLPCLGVEDAALAAASSTRAVTTADGLLAAVVQQRLTTPGRLRDVVRAAGPVRHRGELLALLDDVEGGAQALSEVRLVRLCRAAGLPAPSQQVVRLDAQGRRRYLDAEWDLPDGRRVLLEVDGVGHLEEERWYDDLLRAAEVARPGEVVLRLPARALRVEPARVAAVLRRHLST</sequence>
<dbReference type="OrthoDB" id="3209715at2"/>
<protein>
    <recommendedName>
        <fullName evidence="3">DUF559 domain-containing protein</fullName>
    </recommendedName>
</protein>
<dbReference type="EMBL" id="RJKN01000002">
    <property type="protein sequence ID" value="ROP44956.1"/>
    <property type="molecule type" value="Genomic_DNA"/>
</dbReference>
<dbReference type="RefSeq" id="WP_123379164.1">
    <property type="nucleotide sequence ID" value="NZ_RJKN01000002.1"/>
</dbReference>
<organism evidence="1 2">
    <name type="scientific">Pseudokineococcus lusitanus</name>
    <dbReference type="NCBI Taxonomy" id="763993"/>
    <lineage>
        <taxon>Bacteria</taxon>
        <taxon>Bacillati</taxon>
        <taxon>Actinomycetota</taxon>
        <taxon>Actinomycetes</taxon>
        <taxon>Kineosporiales</taxon>
        <taxon>Kineosporiaceae</taxon>
        <taxon>Pseudokineococcus</taxon>
    </lineage>
</organism>
<evidence type="ECO:0000313" key="2">
    <source>
        <dbReference type="Proteomes" id="UP000276232"/>
    </source>
</evidence>